<organism evidence="2">
    <name type="scientific">mine drainage metagenome</name>
    <dbReference type="NCBI Taxonomy" id="410659"/>
    <lineage>
        <taxon>unclassified sequences</taxon>
        <taxon>metagenomes</taxon>
        <taxon>ecological metagenomes</taxon>
    </lineage>
</organism>
<reference evidence="2" key="2">
    <citation type="journal article" date="2014" name="ISME J.">
        <title>Microbial stratification in low pH oxic and suboxic macroscopic growths along an acid mine drainage.</title>
        <authorList>
            <person name="Mendez-Garcia C."/>
            <person name="Mesa V."/>
            <person name="Sprenger R.R."/>
            <person name="Richter M."/>
            <person name="Diez M.S."/>
            <person name="Solano J."/>
            <person name="Bargiela R."/>
            <person name="Golyshina O.V."/>
            <person name="Manteca A."/>
            <person name="Ramos J.L."/>
            <person name="Gallego J.R."/>
            <person name="Llorente I."/>
            <person name="Martins Dos Santos V.A."/>
            <person name="Jensen O.N."/>
            <person name="Pelaez A.I."/>
            <person name="Sanchez J."/>
            <person name="Ferrer M."/>
        </authorList>
    </citation>
    <scope>NUCLEOTIDE SEQUENCE</scope>
</reference>
<comment type="caution">
    <text evidence="2">The sequence shown here is derived from an EMBL/GenBank/DDBJ whole genome shotgun (WGS) entry which is preliminary data.</text>
</comment>
<dbReference type="Gene3D" id="3.90.1300.10">
    <property type="entry name" value="Amidase signature (AS) domain"/>
    <property type="match status" value="1"/>
</dbReference>
<dbReference type="Pfam" id="PF01425">
    <property type="entry name" value="Amidase"/>
    <property type="match status" value="1"/>
</dbReference>
<dbReference type="PANTHER" id="PTHR42678">
    <property type="entry name" value="AMIDASE"/>
    <property type="match status" value="1"/>
</dbReference>
<proteinExistence type="predicted"/>
<evidence type="ECO:0000313" key="2">
    <source>
        <dbReference type="EMBL" id="EQD44611.1"/>
    </source>
</evidence>
<dbReference type="NCBIfam" id="NF006006">
    <property type="entry name" value="PRK08137.1"/>
    <property type="match status" value="1"/>
</dbReference>
<evidence type="ECO:0000259" key="1">
    <source>
        <dbReference type="Pfam" id="PF01425"/>
    </source>
</evidence>
<dbReference type="PANTHER" id="PTHR42678:SF34">
    <property type="entry name" value="OS04G0183300 PROTEIN"/>
    <property type="match status" value="1"/>
</dbReference>
<dbReference type="AlphaFoldDB" id="T0Z9J8"/>
<gene>
    <name evidence="2" type="ORF">B1A_15046</name>
</gene>
<dbReference type="EMBL" id="AUZX01011038">
    <property type="protein sequence ID" value="EQD44611.1"/>
    <property type="molecule type" value="Genomic_DNA"/>
</dbReference>
<dbReference type="InterPro" id="IPR023631">
    <property type="entry name" value="Amidase_dom"/>
</dbReference>
<accession>T0Z9J8</accession>
<name>T0Z9J8_9ZZZZ</name>
<reference evidence="2" key="1">
    <citation type="submission" date="2013-08" db="EMBL/GenBank/DDBJ databases">
        <authorList>
            <person name="Mendez C."/>
            <person name="Richter M."/>
            <person name="Ferrer M."/>
            <person name="Sanchez J."/>
        </authorList>
    </citation>
    <scope>NUCLEOTIDE SEQUENCE</scope>
</reference>
<protein>
    <submittedName>
        <fullName evidence="2">Amidase family protein</fullName>
    </submittedName>
</protein>
<sequence length="605" mass="64199">MRRKLVSLPLTLLALMPFAAAQSAEKSPPRATPLYDASIAQIEARMRAGTLSSVQLTRMFLKRIAAIDRAGPKLNSIIELNPDALREARRIDAERRAGKPLGSLAGIPVLLKDNIDTGDRMMTTAGSLALVGAPAATDAPLVARLRAAGAVILGKTNLSEWANYRSDHSSSGWSGRGGLTRNPYVLDRTACGSSSGSAVAVSAGLTTVAVGTETDGSLICPGSMNGIVAIKPTLGLISRTGIVPIAHSQDTAGPMARDVADAAALLTVMAGSDPADPATRHANLHKVDYTKFLQADGLKGKRIGVVRAFADGNPAVLRVLDAAVAALRKAGAIVIDPVVIPHVDDYGKDENLTLSYEFKADLNAYLATRHGIPVKTLADVIAFNKAHAAQEMPWFGQSLMTESEARGPLTDPRYLKALAAAKRLSGPEGIDAVLRKDHLDALMAPSNGPAWVVDLVNGDRGGVSSSSPAAVAGYPDITVPAGFVHGLPLGRELLRRQVERADADRDRLRLRAGHARASRSAVPQARADLITACMPAPSVRPRPTPPSRRATWEPLHESIPGRFRGRLWTCQRASRPWLEEGLNLFRPCPGQGSGWDTARLNSQPR</sequence>
<feature type="domain" description="Amidase" evidence="1">
    <location>
        <begin position="56"/>
        <end position="491"/>
    </location>
</feature>
<dbReference type="InterPro" id="IPR036928">
    <property type="entry name" value="AS_sf"/>
</dbReference>
<dbReference type="SUPFAM" id="SSF75304">
    <property type="entry name" value="Amidase signature (AS) enzymes"/>
    <property type="match status" value="1"/>
</dbReference>